<keyword evidence="3 6" id="KW-0347">Helicase</keyword>
<dbReference type="Pfam" id="PF00271">
    <property type="entry name" value="Helicase_C"/>
    <property type="match status" value="1"/>
</dbReference>
<dbReference type="SUPFAM" id="SSF52540">
    <property type="entry name" value="P-loop containing nucleoside triphosphate hydrolases"/>
    <property type="match status" value="1"/>
</dbReference>
<reference evidence="10" key="1">
    <citation type="journal article" date="2020" name="Stud. Mycol.">
        <title>101 Dothideomycetes genomes: a test case for predicting lifestyles and emergence of pathogens.</title>
        <authorList>
            <person name="Haridas S."/>
            <person name="Albert R."/>
            <person name="Binder M."/>
            <person name="Bloem J."/>
            <person name="Labutti K."/>
            <person name="Salamov A."/>
            <person name="Andreopoulos B."/>
            <person name="Baker S."/>
            <person name="Barry K."/>
            <person name="Bills G."/>
            <person name="Bluhm B."/>
            <person name="Cannon C."/>
            <person name="Castanera R."/>
            <person name="Culley D."/>
            <person name="Daum C."/>
            <person name="Ezra D."/>
            <person name="Gonzalez J."/>
            <person name="Henrissat B."/>
            <person name="Kuo A."/>
            <person name="Liang C."/>
            <person name="Lipzen A."/>
            <person name="Lutzoni F."/>
            <person name="Magnuson J."/>
            <person name="Mondo S."/>
            <person name="Nolan M."/>
            <person name="Ohm R."/>
            <person name="Pangilinan J."/>
            <person name="Park H.-J."/>
            <person name="Ramirez L."/>
            <person name="Alfaro M."/>
            <person name="Sun H."/>
            <person name="Tritt A."/>
            <person name="Yoshinaga Y."/>
            <person name="Zwiers L.-H."/>
            <person name="Turgeon B."/>
            <person name="Goodwin S."/>
            <person name="Spatafora J."/>
            <person name="Crous P."/>
            <person name="Grigoriev I."/>
        </authorList>
    </citation>
    <scope>NUCLEOTIDE SEQUENCE</scope>
    <source>
        <strain evidence="10">CBS 122681</strain>
    </source>
</reference>
<comment type="domain">
    <text evidence="6">The Q motif is unique to and characteristic of the DEAD box family of RNA helicases and controls ATP binding and hydrolysis.</text>
</comment>
<dbReference type="GO" id="GO:0003723">
    <property type="term" value="F:RNA binding"/>
    <property type="evidence" value="ECO:0007669"/>
    <property type="project" value="UniProtKB-UniRule"/>
</dbReference>
<dbReference type="PROSITE" id="PS51194">
    <property type="entry name" value="HELICASE_CTER"/>
    <property type="match status" value="1"/>
</dbReference>
<keyword evidence="4 6" id="KW-0067">ATP-binding</keyword>
<evidence type="ECO:0000256" key="7">
    <source>
        <dbReference type="SAM" id="MobiDB-lite"/>
    </source>
</evidence>
<keyword evidence="1 6" id="KW-0547">Nucleotide-binding</keyword>
<dbReference type="Gene3D" id="3.40.50.300">
    <property type="entry name" value="P-loop containing nucleotide triphosphate hydrolases"/>
    <property type="match status" value="2"/>
</dbReference>
<accession>A0A6A6TLZ2</accession>
<dbReference type="InterPro" id="IPR001650">
    <property type="entry name" value="Helicase_C-like"/>
</dbReference>
<dbReference type="AlphaFoldDB" id="A0A6A6TLZ2"/>
<comment type="similarity">
    <text evidence="6">Belongs to the DEAD box helicase family.</text>
</comment>
<evidence type="ECO:0000256" key="5">
    <source>
        <dbReference type="ARBA" id="ARBA00022884"/>
    </source>
</evidence>
<dbReference type="PROSITE" id="PS00039">
    <property type="entry name" value="DEAD_ATP_HELICASE"/>
    <property type="match status" value="1"/>
</dbReference>
<keyword evidence="11" id="KW-1185">Reference proteome</keyword>
<dbReference type="EMBL" id="MU004303">
    <property type="protein sequence ID" value="KAF2659938.1"/>
    <property type="molecule type" value="Genomic_DNA"/>
</dbReference>
<name>A0A6A6TLZ2_9PLEO</name>
<dbReference type="InterPro" id="IPR011545">
    <property type="entry name" value="DEAD/DEAH_box_helicase_dom"/>
</dbReference>
<dbReference type="PANTHER" id="PTHR24031">
    <property type="entry name" value="RNA HELICASE"/>
    <property type="match status" value="1"/>
</dbReference>
<feature type="compositionally biased region" description="Low complexity" evidence="7">
    <location>
        <begin position="154"/>
        <end position="167"/>
    </location>
</feature>
<evidence type="ECO:0000256" key="1">
    <source>
        <dbReference type="ARBA" id="ARBA00022741"/>
    </source>
</evidence>
<protein>
    <recommendedName>
        <fullName evidence="6">ATP-dependent RNA helicase</fullName>
        <ecNumber evidence="6">3.6.4.13</ecNumber>
    </recommendedName>
</protein>
<dbReference type="SMART" id="SM00487">
    <property type="entry name" value="DEXDc"/>
    <property type="match status" value="1"/>
</dbReference>
<organism evidence="10 11">
    <name type="scientific">Lophiostoma macrostomum CBS 122681</name>
    <dbReference type="NCBI Taxonomy" id="1314788"/>
    <lineage>
        <taxon>Eukaryota</taxon>
        <taxon>Fungi</taxon>
        <taxon>Dikarya</taxon>
        <taxon>Ascomycota</taxon>
        <taxon>Pezizomycotina</taxon>
        <taxon>Dothideomycetes</taxon>
        <taxon>Pleosporomycetidae</taxon>
        <taxon>Pleosporales</taxon>
        <taxon>Lophiostomataceae</taxon>
        <taxon>Lophiostoma</taxon>
    </lineage>
</organism>
<feature type="region of interest" description="Disordered" evidence="7">
    <location>
        <begin position="148"/>
        <end position="169"/>
    </location>
</feature>
<evidence type="ECO:0000256" key="3">
    <source>
        <dbReference type="ARBA" id="ARBA00022806"/>
    </source>
</evidence>
<evidence type="ECO:0000256" key="4">
    <source>
        <dbReference type="ARBA" id="ARBA00022840"/>
    </source>
</evidence>
<comment type="catalytic activity">
    <reaction evidence="6">
        <text>ATP + H2O = ADP + phosphate + H(+)</text>
        <dbReference type="Rhea" id="RHEA:13065"/>
        <dbReference type="ChEBI" id="CHEBI:15377"/>
        <dbReference type="ChEBI" id="CHEBI:15378"/>
        <dbReference type="ChEBI" id="CHEBI:30616"/>
        <dbReference type="ChEBI" id="CHEBI:43474"/>
        <dbReference type="ChEBI" id="CHEBI:456216"/>
        <dbReference type="EC" id="3.6.4.13"/>
    </reaction>
</comment>
<dbReference type="InterPro" id="IPR000629">
    <property type="entry name" value="RNA-helicase_DEAD-box_CS"/>
</dbReference>
<dbReference type="InterPro" id="IPR014001">
    <property type="entry name" value="Helicase_ATP-bd"/>
</dbReference>
<dbReference type="EC" id="3.6.4.13" evidence="6"/>
<dbReference type="GO" id="GO:0005524">
    <property type="term" value="F:ATP binding"/>
    <property type="evidence" value="ECO:0007669"/>
    <property type="project" value="UniProtKB-UniRule"/>
</dbReference>
<feature type="compositionally biased region" description="Gly residues" evidence="7">
    <location>
        <begin position="949"/>
        <end position="992"/>
    </location>
</feature>
<feature type="domain" description="Helicase ATP-binding" evidence="8">
    <location>
        <begin position="485"/>
        <end position="679"/>
    </location>
</feature>
<evidence type="ECO:0000256" key="2">
    <source>
        <dbReference type="ARBA" id="ARBA00022801"/>
    </source>
</evidence>
<dbReference type="SMART" id="SM00490">
    <property type="entry name" value="HELICc"/>
    <property type="match status" value="1"/>
</dbReference>
<comment type="function">
    <text evidence="6">RNA helicase.</text>
</comment>
<dbReference type="Proteomes" id="UP000799324">
    <property type="component" value="Unassembled WGS sequence"/>
</dbReference>
<feature type="compositionally biased region" description="Gly residues" evidence="7">
    <location>
        <begin position="1013"/>
        <end position="1047"/>
    </location>
</feature>
<evidence type="ECO:0000259" key="9">
    <source>
        <dbReference type="PROSITE" id="PS51194"/>
    </source>
</evidence>
<proteinExistence type="inferred from homology"/>
<feature type="region of interest" description="Disordered" evidence="7">
    <location>
        <begin position="98"/>
        <end position="128"/>
    </location>
</feature>
<dbReference type="GO" id="GO:0003724">
    <property type="term" value="F:RNA helicase activity"/>
    <property type="evidence" value="ECO:0007669"/>
    <property type="project" value="UniProtKB-EC"/>
</dbReference>
<evidence type="ECO:0000256" key="6">
    <source>
        <dbReference type="RuleBase" id="RU365068"/>
    </source>
</evidence>
<feature type="compositionally biased region" description="Polar residues" evidence="7">
    <location>
        <begin position="106"/>
        <end position="116"/>
    </location>
</feature>
<feature type="domain" description="Helicase C-terminal" evidence="9">
    <location>
        <begin position="710"/>
        <end position="888"/>
    </location>
</feature>
<keyword evidence="2 6" id="KW-0378">Hydrolase</keyword>
<gene>
    <name evidence="10" type="ORF">K491DRAFT_755030</name>
</gene>
<dbReference type="PROSITE" id="PS51192">
    <property type="entry name" value="HELICASE_ATP_BIND_1"/>
    <property type="match status" value="1"/>
</dbReference>
<evidence type="ECO:0000313" key="10">
    <source>
        <dbReference type="EMBL" id="KAF2659938.1"/>
    </source>
</evidence>
<dbReference type="GO" id="GO:0016787">
    <property type="term" value="F:hydrolase activity"/>
    <property type="evidence" value="ECO:0007669"/>
    <property type="project" value="UniProtKB-KW"/>
</dbReference>
<sequence>MQTRQTSVVYLDAPPASQIGYAYLSHTSACGGKETVTVQQRYAQTTIIESDTKTPSLKKTTKPSMLNFVVPAVVQSRIPTLPSIRRSVLDFRVRQVQLKSEDENTEGPSESKSRVSTPPPDYSSRPTSYLAGASQESLVFTDTEELELDEDITRPSSPRPSSVSSAPPAFPLFESETGINWKYANQGISLLTQAYQESSALAQDRDDASAVLTRQLYLHGMSYLLRGIPKDLTQEELLSLDAAMPATVLEMHADANAHALIQLPPQQDVSTERQPQNPSTLHRIIAATVFQTFVLMQFLLPYIKLFFNAAYTFEREHKVTQRVFSNTVTTVDELGRRGLQLSHTVCQMNDGKVGQAINDFTVWWMRGLTGGLQQGIREGVVVSLSAVALSSRAVPSPLLQCSSALRTPTPRVVSNVAVAAFHRSAKWRQNAAVAEGSEQIYEANDGPVTKFADLGKRGLVHPAVIRTITDKMNLETMTDVQTRTINEALSGVDVVAQAKTGTGKTLGFLIPIIQRIIATDPSLGDKPRFDRRVRGKADDIRAIVISPTRELAEQIAVEAKKVTFGTGIKVQCAVGGTMKKQMLMQTQREGCHLLIGTPGRLNDILSDPYSGVKAPNLQALVMDEADRLLDDGFSKEIEDIKTHLPDPEVVDRQQMMFSATVSREVVELVRRTLRPGFHFAKCVNEEEEPTHARIPQKVVNLNGFENTTPALYELAVREMQKSQSGESRPFKAIIYFNSTAEVRLAASVFYKLSGGFKRDKPLHGLTAFEIHSKLTQGQRTKASDSFRHAKAGVLFSSDVTARGMDFPNVTHVIQVGLPRDRDSYIHRLGRTGRAGKEGEGILMLSPLERNEVRKRLHHLPLKEDTTLATASVDMSAEQEIPEHVSNILEEVVAIHKKMYPDELDAAFKGMFGSYQWYGDKQGLLEAANRLAEFGWGMPQPPNPPSSLFNGGGGYRRGGGGGRSGGYGGDRSGGFGGGRSGGFGGGRPGGFGGDRQPRGGARMFDDMSSRPRSGGFGGDRPRSGGFGGDRPRSGGFGGDRPRSGGFGGDRSNRRDGDSGSRGSGKLPNFY</sequence>
<evidence type="ECO:0000313" key="11">
    <source>
        <dbReference type="Proteomes" id="UP000799324"/>
    </source>
</evidence>
<feature type="region of interest" description="Disordered" evidence="7">
    <location>
        <begin position="938"/>
        <end position="1069"/>
    </location>
</feature>
<dbReference type="Pfam" id="PF00270">
    <property type="entry name" value="DEAD"/>
    <property type="match status" value="1"/>
</dbReference>
<dbReference type="CDD" id="cd18787">
    <property type="entry name" value="SF2_C_DEAD"/>
    <property type="match status" value="1"/>
</dbReference>
<dbReference type="OrthoDB" id="193716at2759"/>
<dbReference type="InterPro" id="IPR027417">
    <property type="entry name" value="P-loop_NTPase"/>
</dbReference>
<keyword evidence="5 6" id="KW-0694">RNA-binding</keyword>
<evidence type="ECO:0000259" key="8">
    <source>
        <dbReference type="PROSITE" id="PS51192"/>
    </source>
</evidence>